<evidence type="ECO:0000256" key="12">
    <source>
        <dbReference type="ARBA" id="ARBA00022695"/>
    </source>
</evidence>
<dbReference type="EMBL" id="AP021858">
    <property type="protein sequence ID" value="BBO23054.1"/>
    <property type="molecule type" value="Genomic_DNA"/>
</dbReference>
<evidence type="ECO:0000313" key="26">
    <source>
        <dbReference type="Proteomes" id="UP000662873"/>
    </source>
</evidence>
<dbReference type="GO" id="GO:0016024">
    <property type="term" value="P:CDP-diacylglycerol biosynthetic process"/>
    <property type="evidence" value="ECO:0007669"/>
    <property type="project" value="TreeGrafter"/>
</dbReference>
<dbReference type="GO" id="GO:0004605">
    <property type="term" value="F:phosphatidate cytidylyltransferase activity"/>
    <property type="evidence" value="ECO:0007669"/>
    <property type="project" value="UniProtKB-EC"/>
</dbReference>
<dbReference type="GO" id="GO:0005886">
    <property type="term" value="C:plasma membrane"/>
    <property type="evidence" value="ECO:0007669"/>
    <property type="project" value="UniProtKB-SubCell"/>
</dbReference>
<evidence type="ECO:0000256" key="8">
    <source>
        <dbReference type="ARBA" id="ARBA00022475"/>
    </source>
</evidence>
<evidence type="ECO:0000256" key="15">
    <source>
        <dbReference type="ARBA" id="ARBA00023136"/>
    </source>
</evidence>
<evidence type="ECO:0000256" key="14">
    <source>
        <dbReference type="ARBA" id="ARBA00023098"/>
    </source>
</evidence>
<feature type="transmembrane region" description="Helical" evidence="24">
    <location>
        <begin position="131"/>
        <end position="151"/>
    </location>
</feature>
<reference evidence="25" key="1">
    <citation type="journal article" name="DNA Res.">
        <title>The physiological potential of anammox bacteria as revealed by their core genome structure.</title>
        <authorList>
            <person name="Okubo T."/>
            <person name="Toyoda A."/>
            <person name="Fukuhara K."/>
            <person name="Uchiyama I."/>
            <person name="Harigaya Y."/>
            <person name="Kuroiwa M."/>
            <person name="Suzuki T."/>
            <person name="Murakami Y."/>
            <person name="Suwa Y."/>
            <person name="Takami H."/>
        </authorList>
    </citation>
    <scope>NUCLEOTIDE SEQUENCE</scope>
    <source>
        <strain evidence="25">317325-2</strain>
    </source>
</reference>
<evidence type="ECO:0000256" key="11">
    <source>
        <dbReference type="ARBA" id="ARBA00022692"/>
    </source>
</evidence>
<keyword evidence="9" id="KW-0444">Lipid biosynthesis</keyword>
<keyword evidence="10 25" id="KW-0808">Transferase</keyword>
<keyword evidence="12 25" id="KW-0548">Nucleotidyltransferase</keyword>
<keyword evidence="13 24" id="KW-1133">Transmembrane helix</keyword>
<dbReference type="Pfam" id="PF01148">
    <property type="entry name" value="CTP_transf_1"/>
    <property type="match status" value="1"/>
</dbReference>
<proteinExistence type="inferred from homology"/>
<evidence type="ECO:0000313" key="25">
    <source>
        <dbReference type="EMBL" id="BBO23054.1"/>
    </source>
</evidence>
<feature type="transmembrane region" description="Helical" evidence="24">
    <location>
        <begin position="98"/>
        <end position="119"/>
    </location>
</feature>
<evidence type="ECO:0000256" key="2">
    <source>
        <dbReference type="ARBA" id="ARBA00004651"/>
    </source>
</evidence>
<evidence type="ECO:0000256" key="1">
    <source>
        <dbReference type="ARBA" id="ARBA00001698"/>
    </source>
</evidence>
<evidence type="ECO:0000256" key="22">
    <source>
        <dbReference type="ARBA" id="ARBA00032743"/>
    </source>
</evidence>
<evidence type="ECO:0000256" key="9">
    <source>
        <dbReference type="ARBA" id="ARBA00022516"/>
    </source>
</evidence>
<comment type="subcellular location">
    <subcellularLocation>
        <location evidence="2">Cell membrane</location>
        <topology evidence="2">Multi-pass membrane protein</topology>
    </subcellularLocation>
</comment>
<keyword evidence="14" id="KW-0443">Lipid metabolism</keyword>
<comment type="pathway">
    <text evidence="3">Phospholipid metabolism; CDP-diacylglycerol biosynthesis; CDP-diacylglycerol from sn-glycerol 3-phosphate: step 3/3.</text>
</comment>
<evidence type="ECO:0000256" key="17">
    <source>
        <dbReference type="ARBA" id="ARBA00023264"/>
    </source>
</evidence>
<evidence type="ECO:0000256" key="23">
    <source>
        <dbReference type="ARBA" id="ARBA00033406"/>
    </source>
</evidence>
<feature type="transmembrane region" description="Helical" evidence="24">
    <location>
        <begin position="172"/>
        <end position="190"/>
    </location>
</feature>
<evidence type="ECO:0000256" key="7">
    <source>
        <dbReference type="ARBA" id="ARBA00019373"/>
    </source>
</evidence>
<comment type="similarity">
    <text evidence="5">Belongs to the CDS family.</text>
</comment>
<dbReference type="Proteomes" id="UP000662873">
    <property type="component" value="Chromosome"/>
</dbReference>
<dbReference type="EC" id="2.7.7.41" evidence="6"/>
<evidence type="ECO:0000256" key="16">
    <source>
        <dbReference type="ARBA" id="ARBA00023209"/>
    </source>
</evidence>
<keyword evidence="15 24" id="KW-0472">Membrane</keyword>
<evidence type="ECO:0000256" key="10">
    <source>
        <dbReference type="ARBA" id="ARBA00022679"/>
    </source>
</evidence>
<organism evidence="25 26">
    <name type="scientific">Candidatus Nitrosymbiomonas proteolyticus</name>
    <dbReference type="NCBI Taxonomy" id="2608984"/>
    <lineage>
        <taxon>Bacteria</taxon>
        <taxon>Bacillati</taxon>
        <taxon>Armatimonadota</taxon>
        <taxon>Armatimonadota incertae sedis</taxon>
        <taxon>Candidatus Nitrosymbiomonas</taxon>
    </lineage>
</organism>
<evidence type="ECO:0000256" key="5">
    <source>
        <dbReference type="ARBA" id="ARBA00010185"/>
    </source>
</evidence>
<evidence type="ECO:0000256" key="4">
    <source>
        <dbReference type="ARBA" id="ARBA00005189"/>
    </source>
</evidence>
<feature type="transmembrane region" description="Helical" evidence="24">
    <location>
        <begin position="47"/>
        <end position="63"/>
    </location>
</feature>
<keyword evidence="11 24" id="KW-0812">Transmembrane</keyword>
<feature type="transmembrane region" description="Helical" evidence="24">
    <location>
        <begin position="75"/>
        <end position="91"/>
    </location>
</feature>
<evidence type="ECO:0000256" key="3">
    <source>
        <dbReference type="ARBA" id="ARBA00005119"/>
    </source>
</evidence>
<protein>
    <recommendedName>
        <fullName evidence="7">Phosphatidate cytidylyltransferase</fullName>
        <ecNumber evidence="6">2.7.7.41</ecNumber>
    </recommendedName>
    <alternativeName>
        <fullName evidence="20">CDP-DAG synthase</fullName>
    </alternativeName>
    <alternativeName>
        <fullName evidence="22">CDP-DG synthase</fullName>
    </alternativeName>
    <alternativeName>
        <fullName evidence="18">CDP-diacylglycerol synthase</fullName>
    </alternativeName>
    <alternativeName>
        <fullName evidence="21">CDP-diglyceride pyrophosphorylase</fullName>
    </alternativeName>
    <alternativeName>
        <fullName evidence="23">CDP-diglyceride synthase</fullName>
    </alternativeName>
    <alternativeName>
        <fullName evidence="19">CTP:phosphatidate cytidylyltransferase</fullName>
    </alternativeName>
</protein>
<dbReference type="PANTHER" id="PTHR46382">
    <property type="entry name" value="PHOSPHATIDATE CYTIDYLYLTRANSFERASE"/>
    <property type="match status" value="1"/>
</dbReference>
<keyword evidence="16" id="KW-0594">Phospholipid biosynthesis</keyword>
<comment type="catalytic activity">
    <reaction evidence="1">
        <text>a 1,2-diacyl-sn-glycero-3-phosphate + CTP + H(+) = a CDP-1,2-diacyl-sn-glycerol + diphosphate</text>
        <dbReference type="Rhea" id="RHEA:16229"/>
        <dbReference type="ChEBI" id="CHEBI:15378"/>
        <dbReference type="ChEBI" id="CHEBI:33019"/>
        <dbReference type="ChEBI" id="CHEBI:37563"/>
        <dbReference type="ChEBI" id="CHEBI:58332"/>
        <dbReference type="ChEBI" id="CHEBI:58608"/>
        <dbReference type="EC" id="2.7.7.41"/>
    </reaction>
</comment>
<evidence type="ECO:0000256" key="19">
    <source>
        <dbReference type="ARBA" id="ARBA00031825"/>
    </source>
</evidence>
<evidence type="ECO:0000256" key="6">
    <source>
        <dbReference type="ARBA" id="ARBA00012487"/>
    </source>
</evidence>
<evidence type="ECO:0000256" key="13">
    <source>
        <dbReference type="ARBA" id="ARBA00022989"/>
    </source>
</evidence>
<name>A0A809SDI4_9BACT</name>
<evidence type="ECO:0000256" key="20">
    <source>
        <dbReference type="ARBA" id="ARBA00032253"/>
    </source>
</evidence>
<dbReference type="PANTHER" id="PTHR46382:SF1">
    <property type="entry name" value="PHOSPHATIDATE CYTIDYLYLTRANSFERASE"/>
    <property type="match status" value="1"/>
</dbReference>
<feature type="transmembrane region" description="Helical" evidence="24">
    <location>
        <begin position="12"/>
        <end position="35"/>
    </location>
</feature>
<evidence type="ECO:0000256" key="21">
    <source>
        <dbReference type="ARBA" id="ARBA00032396"/>
    </source>
</evidence>
<comment type="pathway">
    <text evidence="4">Lipid metabolism.</text>
</comment>
<keyword evidence="8" id="KW-1003">Cell membrane</keyword>
<gene>
    <name evidence="25" type="ORF">NPRO_06490</name>
</gene>
<evidence type="ECO:0000256" key="24">
    <source>
        <dbReference type="SAM" id="Phobius"/>
    </source>
</evidence>
<accession>A0A809SDI4</accession>
<evidence type="ECO:0000256" key="18">
    <source>
        <dbReference type="ARBA" id="ARBA00029893"/>
    </source>
</evidence>
<dbReference type="AlphaFoldDB" id="A0A809SDI4"/>
<sequence length="263" mass="27862">MTALVAIPPVLLAVLLQTAWPLWALASIASCVGALELARLSGRPRHLPLLATLLSVGAAVLLVDPQSLPFSSHRALYLLFAIGLIGLPLSVQARASAWAVEVASLWCAVPLMLLVLAHHETAMAGLWRWDSPVLLVLLPLWAGDTAGLLIGKKWGKKLLAPNISPKKTVVGAWGNLFFCVTMALGLSFPLELPLELGLMCGLAAGLLGQAGDLYQSAWKRKVQVKDSGSLLPGHGGILDRLDSTYFAAPAILSLLEASGYFAR</sequence>
<keyword evidence="17" id="KW-1208">Phospholipid metabolism</keyword>
<dbReference type="KEGG" id="npy:NPRO_06490"/>